<comment type="caution">
    <text evidence="2">The sequence shown here is derived from an EMBL/GenBank/DDBJ whole genome shotgun (WGS) entry which is preliminary data.</text>
</comment>
<dbReference type="InterPro" id="IPR050952">
    <property type="entry name" value="TRIM-NHL_E3_ligases"/>
</dbReference>
<evidence type="ECO:0000256" key="1">
    <source>
        <dbReference type="SAM" id="SignalP"/>
    </source>
</evidence>
<gene>
    <name evidence="2" type="ORF">UV61_C0003G0069</name>
</gene>
<feature type="chain" id="PRO_5002536973" description="NHL repeat containing protein" evidence="1">
    <location>
        <begin position="26"/>
        <end position="813"/>
    </location>
</feature>
<dbReference type="CDD" id="cd05819">
    <property type="entry name" value="NHL"/>
    <property type="match status" value="1"/>
</dbReference>
<keyword evidence="1" id="KW-0732">Signal</keyword>
<feature type="signal peptide" evidence="1">
    <location>
        <begin position="1"/>
        <end position="25"/>
    </location>
</feature>
<dbReference type="GO" id="GO:0008270">
    <property type="term" value="F:zinc ion binding"/>
    <property type="evidence" value="ECO:0007669"/>
    <property type="project" value="UniProtKB-KW"/>
</dbReference>
<dbReference type="AlphaFoldDB" id="A0A0G1EW21"/>
<dbReference type="STRING" id="1618446.UV61_C0003G0069"/>
<dbReference type="EMBL" id="LCFD01000003">
    <property type="protein sequence ID" value="KKS87216.1"/>
    <property type="molecule type" value="Genomic_DNA"/>
</dbReference>
<name>A0A0G1EW21_9BACT</name>
<dbReference type="Proteomes" id="UP000034050">
    <property type="component" value="Unassembled WGS sequence"/>
</dbReference>
<evidence type="ECO:0000313" key="2">
    <source>
        <dbReference type="EMBL" id="KKS87216.1"/>
    </source>
</evidence>
<dbReference type="PANTHER" id="PTHR24104:SF25">
    <property type="entry name" value="PROTEIN LIN-41"/>
    <property type="match status" value="1"/>
</dbReference>
<dbReference type="PANTHER" id="PTHR24104">
    <property type="entry name" value="E3 UBIQUITIN-PROTEIN LIGASE NHLRC1-RELATED"/>
    <property type="match status" value="1"/>
</dbReference>
<proteinExistence type="predicted"/>
<dbReference type="SUPFAM" id="SSF63829">
    <property type="entry name" value="Calcium-dependent phosphotriesterase"/>
    <property type="match status" value="3"/>
</dbReference>
<evidence type="ECO:0008006" key="4">
    <source>
        <dbReference type="Google" id="ProtNLM"/>
    </source>
</evidence>
<dbReference type="Gene3D" id="2.120.10.30">
    <property type="entry name" value="TolB, C-terminal domain"/>
    <property type="match status" value="2"/>
</dbReference>
<accession>A0A0G1EW21</accession>
<dbReference type="InterPro" id="IPR011042">
    <property type="entry name" value="6-blade_b-propeller_TolB-like"/>
</dbReference>
<organism evidence="2 3">
    <name type="scientific">Candidatus Gottesmanbacteria bacterium GW2011_GWB1_43_11</name>
    <dbReference type="NCBI Taxonomy" id="1618446"/>
    <lineage>
        <taxon>Bacteria</taxon>
        <taxon>Candidatus Gottesmaniibacteriota</taxon>
    </lineage>
</organism>
<reference evidence="2 3" key="1">
    <citation type="journal article" date="2015" name="Nature">
        <title>rRNA introns, odd ribosomes, and small enigmatic genomes across a large radiation of phyla.</title>
        <authorList>
            <person name="Brown C.T."/>
            <person name="Hug L.A."/>
            <person name="Thomas B.C."/>
            <person name="Sharon I."/>
            <person name="Castelle C.J."/>
            <person name="Singh A."/>
            <person name="Wilkins M.J."/>
            <person name="Williams K.H."/>
            <person name="Banfield J.F."/>
        </authorList>
    </citation>
    <scope>NUCLEOTIDE SEQUENCE [LARGE SCALE GENOMIC DNA]</scope>
</reference>
<sequence length="813" mass="89834">MFRRLFKTVLSLAVFFISVSQVDQALASPIRGISGDLWADIEIGERDFTEISAREIVPYKLNEPGGIIVDRSTSPGRAYIWDSGNNRILGVDLNRCYGQDPPCQTEIVIGQPSGSDYGACNLDSSFQTYPNRPPSSASTLCGVPEWTQTVLEDKSFTNMYIDNASTLWVPDFRNNRVLKYLSPFTTDVVADEVWGQSDFSGNRCNFTQEYNGDIPQPTNSSLCFFGISTAGAGVTLDQAGNLWIADGGNNRVLRFPKQIDGSISKTADLVLGQPDFTSRQEGTSLNQMKGPAALRFDSNGILYVVETYNNRVTFFAPPFVTGMPATDILISGISNPQGLETDANGKGIWVIDLFGKVQLWDTSSTNRQMIAQFDTANGTAGSLGIDSLGNVLVSTYLNHNVYRFAPTADGYVRDRDLFYPGGYNLSTARRLEHPSWGGVTVTDNQLIIADSRLLFWDNPQNLTNGQAPAGFFPSKNDKEIFLQTKTDAANRVWTTRVAEILVYQSPLTTTSQPLTTIKSPVPVLGGGEVVIDDAFYGVRGLAPTIDGKYLWISQTDQHRVLRIRDPLTNPVVDIILGQLSLTGNQCNRGQIPAPNAYNGQVADLTMLCYPGAISFDQKGNLYISDHFPETAGNWRLLMFASENIPTNPLSIQFAIPATKEFPWNRTPNPYTHMIFEPAFNSANIMVVGLNPVSSKRFVEYYLDPTKVNPNNPSDYDYAAPDGQLNDYYGWPIAATFDKLDNLYMYDANRGKVLIYKHPFSSNSSPTPTPSPAFSAQDLKNLFLNYLTFADSGFRPVDQKVNMLDGGFVIEWLN</sequence>
<evidence type="ECO:0000313" key="3">
    <source>
        <dbReference type="Proteomes" id="UP000034050"/>
    </source>
</evidence>
<protein>
    <recommendedName>
        <fullName evidence="4">NHL repeat containing protein</fullName>
    </recommendedName>
</protein>